<dbReference type="EMBL" id="SNZV01000004">
    <property type="protein sequence ID" value="TDS13793.1"/>
    <property type="molecule type" value="Genomic_DNA"/>
</dbReference>
<keyword evidence="3" id="KW-0472">Membrane</keyword>
<sequence>MPVEKPNNPLVSIIIPVYNAENTLMICLESLSKLDYPALELLFVNDSSTDGSLDILEEFVPNFLGSERQAKVISHASNKGVAVARNTGLDHATGMYIYYVDADDSLATNSVSLAIDKAQEMDAEIVGFNWFLAFNANERKMNQPAFQTPWEALEKMMLGTLRWNLWLFLVKRSLYEQHNIRFTPGMNMGEDLMVMVKLFSYAERVAFIDEALYRYRQSNSASLTKTYTDAHIEQVTRNINDVESFLRASRYAPKLGNLLEQLKLNIKLPLLISAKTKQYKRWRNWFPEANAYVWDNKALPLRTRLIQYFAWKKQFWLLKIYYYFVIRFVYGIIYR</sequence>
<keyword evidence="6" id="KW-1185">Reference proteome</keyword>
<gene>
    <name evidence="5" type="ORF">B0I21_104119</name>
</gene>
<evidence type="ECO:0000256" key="2">
    <source>
        <dbReference type="ARBA" id="ARBA00022679"/>
    </source>
</evidence>
<feature type="transmembrane region" description="Helical" evidence="3">
    <location>
        <begin position="315"/>
        <end position="334"/>
    </location>
</feature>
<keyword evidence="3" id="KW-1133">Transmembrane helix</keyword>
<dbReference type="CDD" id="cd00761">
    <property type="entry name" value="Glyco_tranf_GTA_type"/>
    <property type="match status" value="1"/>
</dbReference>
<evidence type="ECO:0000313" key="6">
    <source>
        <dbReference type="Proteomes" id="UP000294752"/>
    </source>
</evidence>
<dbReference type="GO" id="GO:0016758">
    <property type="term" value="F:hexosyltransferase activity"/>
    <property type="evidence" value="ECO:0007669"/>
    <property type="project" value="UniProtKB-ARBA"/>
</dbReference>
<evidence type="ECO:0000256" key="3">
    <source>
        <dbReference type="SAM" id="Phobius"/>
    </source>
</evidence>
<feature type="domain" description="Glycosyltransferase 2-like" evidence="4">
    <location>
        <begin position="12"/>
        <end position="166"/>
    </location>
</feature>
<dbReference type="OrthoDB" id="1114838at2"/>
<reference evidence="5 6" key="1">
    <citation type="submission" date="2019-03" db="EMBL/GenBank/DDBJ databases">
        <title>Genomic Encyclopedia of Type Strains, Phase III (KMG-III): the genomes of soil and plant-associated and newly described type strains.</title>
        <authorList>
            <person name="Whitman W."/>
        </authorList>
    </citation>
    <scope>NUCLEOTIDE SEQUENCE [LARGE SCALE GENOMIC DNA]</scope>
    <source>
        <strain evidence="5 6">CGMCC 1.12801</strain>
    </source>
</reference>
<dbReference type="PANTHER" id="PTHR22916">
    <property type="entry name" value="GLYCOSYLTRANSFERASE"/>
    <property type="match status" value="1"/>
</dbReference>
<dbReference type="Pfam" id="PF00535">
    <property type="entry name" value="Glycos_transf_2"/>
    <property type="match status" value="1"/>
</dbReference>
<dbReference type="InterPro" id="IPR029044">
    <property type="entry name" value="Nucleotide-diphossugar_trans"/>
</dbReference>
<evidence type="ECO:0000256" key="1">
    <source>
        <dbReference type="ARBA" id="ARBA00022676"/>
    </source>
</evidence>
<proteinExistence type="predicted"/>
<organism evidence="5 6">
    <name type="scientific">Sphingobacterium paludis</name>
    <dbReference type="NCBI Taxonomy" id="1476465"/>
    <lineage>
        <taxon>Bacteria</taxon>
        <taxon>Pseudomonadati</taxon>
        <taxon>Bacteroidota</taxon>
        <taxon>Sphingobacteriia</taxon>
        <taxon>Sphingobacteriales</taxon>
        <taxon>Sphingobacteriaceae</taxon>
        <taxon>Sphingobacterium</taxon>
    </lineage>
</organism>
<evidence type="ECO:0000313" key="5">
    <source>
        <dbReference type="EMBL" id="TDS13793.1"/>
    </source>
</evidence>
<dbReference type="Gene3D" id="3.90.550.10">
    <property type="entry name" value="Spore Coat Polysaccharide Biosynthesis Protein SpsA, Chain A"/>
    <property type="match status" value="1"/>
</dbReference>
<dbReference type="InterPro" id="IPR001173">
    <property type="entry name" value="Glyco_trans_2-like"/>
</dbReference>
<keyword evidence="2 5" id="KW-0808">Transferase</keyword>
<evidence type="ECO:0000259" key="4">
    <source>
        <dbReference type="Pfam" id="PF00535"/>
    </source>
</evidence>
<keyword evidence="3" id="KW-0812">Transmembrane</keyword>
<dbReference type="SUPFAM" id="SSF53448">
    <property type="entry name" value="Nucleotide-diphospho-sugar transferases"/>
    <property type="match status" value="1"/>
</dbReference>
<comment type="caution">
    <text evidence="5">The sequence shown here is derived from an EMBL/GenBank/DDBJ whole genome shotgun (WGS) entry which is preliminary data.</text>
</comment>
<keyword evidence="1" id="KW-0328">Glycosyltransferase</keyword>
<dbReference type="AlphaFoldDB" id="A0A4R7CYV2"/>
<dbReference type="PANTHER" id="PTHR22916:SF51">
    <property type="entry name" value="GLYCOSYLTRANSFERASE EPSH-RELATED"/>
    <property type="match status" value="1"/>
</dbReference>
<dbReference type="RefSeq" id="WP_133640109.1">
    <property type="nucleotide sequence ID" value="NZ_SNZV01000004.1"/>
</dbReference>
<protein>
    <submittedName>
        <fullName evidence="5">Glycosyltransferase involved in cell wall biosynthesis</fullName>
    </submittedName>
</protein>
<accession>A0A4R7CYV2</accession>
<dbReference type="Proteomes" id="UP000294752">
    <property type="component" value="Unassembled WGS sequence"/>
</dbReference>
<name>A0A4R7CYV2_9SPHI</name>